<sequence>MAPFALNTTHRAPPLREILQLSLSSSARGETRDGGGGGDDDGGGDDGGERASRRAAGDRSIARKARALFAAELNPGWTDTNALERVANAATCVPFFACGLDVLRRAAADDDDDDDDSTTTTTTTRNVNAKKYDGRRATRRWGRALLGVGAFAAAYHLAPRRNHKTRALLRHADFTSIAFASTVASDAFRCDVPRPVLVVSAAAAPATPLLVSAAHCALVEREVFRAAWARRRGGGKRKKRLDRAAGDPRVVGRGEGARDDERRADWSFATGEYGSHVVAAAGAAFFFAAEEIWPDAPLLHATWHVFAYAALSTANAIYFRREEKKPPPPRSPGARGLT</sequence>
<organism evidence="3">
    <name type="scientific">Micromonas pusilla (strain CCMP1545)</name>
    <name type="common">Picoplanktonic green alga</name>
    <dbReference type="NCBI Taxonomy" id="564608"/>
    <lineage>
        <taxon>Eukaryota</taxon>
        <taxon>Viridiplantae</taxon>
        <taxon>Chlorophyta</taxon>
        <taxon>Mamiellophyceae</taxon>
        <taxon>Mamiellales</taxon>
        <taxon>Mamiellaceae</taxon>
        <taxon>Micromonas</taxon>
    </lineage>
</organism>
<name>C1MPI1_MICPC</name>
<dbReference type="RefSeq" id="XP_003057581.1">
    <property type="nucleotide sequence ID" value="XM_003057535.1"/>
</dbReference>
<feature type="compositionally biased region" description="Basic and acidic residues" evidence="1">
    <location>
        <begin position="47"/>
        <end position="58"/>
    </location>
</feature>
<dbReference type="Proteomes" id="UP000001876">
    <property type="component" value="Unassembled WGS sequence"/>
</dbReference>
<dbReference type="GeneID" id="9683400"/>
<dbReference type="OrthoDB" id="534610at2759"/>
<accession>C1MPI1</accession>
<dbReference type="AlphaFoldDB" id="C1MPI1"/>
<feature type="region of interest" description="Disordered" evidence="1">
    <location>
        <begin position="22"/>
        <end position="58"/>
    </location>
</feature>
<proteinExistence type="predicted"/>
<evidence type="ECO:0000313" key="3">
    <source>
        <dbReference type="Proteomes" id="UP000001876"/>
    </source>
</evidence>
<feature type="region of interest" description="Disordered" evidence="1">
    <location>
        <begin position="237"/>
        <end position="258"/>
    </location>
</feature>
<evidence type="ECO:0000256" key="1">
    <source>
        <dbReference type="SAM" id="MobiDB-lite"/>
    </source>
</evidence>
<dbReference type="KEGG" id="mpp:MICPUCDRAFT_39118"/>
<dbReference type="PANTHER" id="PTHR35100:SF1">
    <property type="entry name" value="F15H11.13 PROTEIN"/>
    <property type="match status" value="1"/>
</dbReference>
<reference evidence="2 3" key="1">
    <citation type="journal article" date="2009" name="Science">
        <title>Green evolution and dynamic adaptations revealed by genomes of the marine picoeukaryotes Micromonas.</title>
        <authorList>
            <person name="Worden A.Z."/>
            <person name="Lee J.H."/>
            <person name="Mock T."/>
            <person name="Rouze P."/>
            <person name="Simmons M.P."/>
            <person name="Aerts A.L."/>
            <person name="Allen A.E."/>
            <person name="Cuvelier M.L."/>
            <person name="Derelle E."/>
            <person name="Everett M.V."/>
            <person name="Foulon E."/>
            <person name="Grimwood J."/>
            <person name="Gundlach H."/>
            <person name="Henrissat B."/>
            <person name="Napoli C."/>
            <person name="McDonald S.M."/>
            <person name="Parker M.S."/>
            <person name="Rombauts S."/>
            <person name="Salamov A."/>
            <person name="Von Dassow P."/>
            <person name="Badger J.H."/>
            <person name="Coutinho P.M."/>
            <person name="Demir E."/>
            <person name="Dubchak I."/>
            <person name="Gentemann C."/>
            <person name="Eikrem W."/>
            <person name="Gready J.E."/>
            <person name="John U."/>
            <person name="Lanier W."/>
            <person name="Lindquist E.A."/>
            <person name="Lucas S."/>
            <person name="Mayer K.F."/>
            <person name="Moreau H."/>
            <person name="Not F."/>
            <person name="Otillar R."/>
            <person name="Panaud O."/>
            <person name="Pangilinan J."/>
            <person name="Paulsen I."/>
            <person name="Piegu B."/>
            <person name="Poliakov A."/>
            <person name="Robbens S."/>
            <person name="Schmutz J."/>
            <person name="Toulza E."/>
            <person name="Wyss T."/>
            <person name="Zelensky A."/>
            <person name="Zhou K."/>
            <person name="Armbrust E.V."/>
            <person name="Bhattacharya D."/>
            <person name="Goodenough U.W."/>
            <person name="Van de Peer Y."/>
            <person name="Grigoriev I.V."/>
        </authorList>
    </citation>
    <scope>NUCLEOTIDE SEQUENCE [LARGE SCALE GENOMIC DNA]</scope>
    <source>
        <strain evidence="2 3">CCMP1545</strain>
    </source>
</reference>
<protein>
    <submittedName>
        <fullName evidence="2">Predicted protein</fullName>
    </submittedName>
</protein>
<dbReference type="EMBL" id="GG663738">
    <property type="protein sequence ID" value="EEH57532.1"/>
    <property type="molecule type" value="Genomic_DNA"/>
</dbReference>
<feature type="compositionally biased region" description="Basic and acidic residues" evidence="1">
    <location>
        <begin position="242"/>
        <end position="258"/>
    </location>
</feature>
<dbReference type="PANTHER" id="PTHR35100">
    <property type="entry name" value="FOLD PROTEIN"/>
    <property type="match status" value="1"/>
</dbReference>
<gene>
    <name evidence="2" type="ORF">MICPUCDRAFT_39118</name>
</gene>
<dbReference type="eggNOG" id="ENOG502QSHI">
    <property type="taxonomic scope" value="Eukaryota"/>
</dbReference>
<keyword evidence="3" id="KW-1185">Reference proteome</keyword>
<dbReference type="OMA" id="HCALVER"/>
<dbReference type="STRING" id="564608.C1MPI1"/>
<evidence type="ECO:0000313" key="2">
    <source>
        <dbReference type="EMBL" id="EEH57532.1"/>
    </source>
</evidence>